<reference evidence="7 8" key="1">
    <citation type="submission" date="2023-12" db="EMBL/GenBank/DDBJ databases">
        <title>Whole-genome sequencing of halo(alkali)philic microorganisms from hypersaline lakes.</title>
        <authorList>
            <person name="Sorokin D.Y."/>
            <person name="Merkel A.Y."/>
            <person name="Messina E."/>
            <person name="Yakimov M."/>
        </authorList>
    </citation>
    <scope>NUCLEOTIDE SEQUENCE [LARGE SCALE GENOMIC DNA]</scope>
    <source>
        <strain evidence="7 8">AB-CW1</strain>
    </source>
</reference>
<feature type="transmembrane region" description="Helical" evidence="4">
    <location>
        <begin position="6"/>
        <end position="25"/>
    </location>
</feature>
<dbReference type="InterPro" id="IPR036188">
    <property type="entry name" value="FAD/NAD-bd_sf"/>
</dbReference>
<evidence type="ECO:0000313" key="8">
    <source>
        <dbReference type="Proteomes" id="UP001302316"/>
    </source>
</evidence>
<comment type="caution">
    <text evidence="7">The sequence shown here is derived from an EMBL/GenBank/DDBJ whole genome shotgun (WGS) entry which is preliminary data.</text>
</comment>
<dbReference type="EMBL" id="JAYGII010000002">
    <property type="protein sequence ID" value="MEA5444529.1"/>
    <property type="molecule type" value="Genomic_DNA"/>
</dbReference>
<dbReference type="SUPFAM" id="SSF51905">
    <property type="entry name" value="FAD/NAD(P)-binding domain"/>
    <property type="match status" value="1"/>
</dbReference>
<dbReference type="Gene3D" id="2.40.30.10">
    <property type="entry name" value="Translation factors"/>
    <property type="match status" value="1"/>
</dbReference>
<organism evidence="7 8">
    <name type="scientific">Natronospira elongata</name>
    <dbReference type="NCBI Taxonomy" id="3110268"/>
    <lineage>
        <taxon>Bacteria</taxon>
        <taxon>Pseudomonadati</taxon>
        <taxon>Pseudomonadota</taxon>
        <taxon>Gammaproteobacteria</taxon>
        <taxon>Natronospirales</taxon>
        <taxon>Natronospiraceae</taxon>
        <taxon>Natronospira</taxon>
    </lineage>
</organism>
<dbReference type="PRINTS" id="PR00368">
    <property type="entry name" value="FADPNR"/>
</dbReference>
<keyword evidence="4" id="KW-1133">Transmembrane helix</keyword>
<name>A0AAP6JEC4_9GAMM</name>
<sequence>MSQSQAYDVIIIGAGAAGLMCALTAGQRGRRVLVLDHANKVGKKILMSGGGRCNFTNMFSTPDNFLSDNPHFCKSALSRYTPWDFIALVESHGIPYHEKKLGQLFCDRKSRDIVNLLLHECQSAVVEIMTRISVLEVIKDEGFRLQTSAGLYSCESLVIATGGLSIPKMGASGFGYDLARQFGLTVLETRAGLVPFTLDERKLRDLSDLSGVSTEVEACAGGGSGPHACFRENLLFTHRGLSGPAILQVSSYWRPGEAVELDLFPAQALADTLKQARRETPRLRLKSLLSNWLSRRLAERWCELYLGNPRLADMSDKDVEDVIAYCQPWQLRPSGTEGYRTAEVTLGGVDTRQLSSQTMECRSVSGLYFIGEVVDVTGHLGGHNFQWAWASGRAAGEVV</sequence>
<comment type="cofactor">
    <cofactor evidence="1">
        <name>FAD</name>
        <dbReference type="ChEBI" id="CHEBI:57692"/>
    </cofactor>
</comment>
<evidence type="ECO:0000259" key="6">
    <source>
        <dbReference type="Pfam" id="PF22780"/>
    </source>
</evidence>
<dbReference type="RefSeq" id="WP_346049822.1">
    <property type="nucleotide sequence ID" value="NZ_JAYGII010000002.1"/>
</dbReference>
<dbReference type="Gene3D" id="1.10.8.260">
    <property type="entry name" value="HI0933 insert domain-like"/>
    <property type="match status" value="1"/>
</dbReference>
<keyword evidence="4" id="KW-0472">Membrane</keyword>
<dbReference type="NCBIfam" id="TIGR00275">
    <property type="entry name" value="aminoacetone oxidase family FAD-binding enzyme"/>
    <property type="match status" value="1"/>
</dbReference>
<dbReference type="PRINTS" id="PR00411">
    <property type="entry name" value="PNDRDTASEI"/>
</dbReference>
<gene>
    <name evidence="7" type="ORF">VCB98_01675</name>
</gene>
<keyword evidence="2" id="KW-0285">Flavoprotein</keyword>
<dbReference type="PANTHER" id="PTHR42887:SF2">
    <property type="entry name" value="OS12G0638800 PROTEIN"/>
    <property type="match status" value="1"/>
</dbReference>
<accession>A0AAP6JEC4</accession>
<dbReference type="GO" id="GO:0016491">
    <property type="term" value="F:oxidoreductase activity"/>
    <property type="evidence" value="ECO:0007669"/>
    <property type="project" value="UniProtKB-KW"/>
</dbReference>
<dbReference type="InterPro" id="IPR055178">
    <property type="entry name" value="RsdA/BaiN/AoA(So)-like_dom"/>
</dbReference>
<dbReference type="EC" id="1.14.13.-" evidence="7"/>
<dbReference type="PANTHER" id="PTHR42887">
    <property type="entry name" value="OS12G0638800 PROTEIN"/>
    <property type="match status" value="1"/>
</dbReference>
<keyword evidence="8" id="KW-1185">Reference proteome</keyword>
<keyword evidence="3" id="KW-0274">FAD</keyword>
<dbReference type="AlphaFoldDB" id="A0AAP6JEC4"/>
<dbReference type="SUPFAM" id="SSF160996">
    <property type="entry name" value="HI0933 insert domain-like"/>
    <property type="match status" value="1"/>
</dbReference>
<feature type="domain" description="RsdA/BaiN/AoA(So)-like insert" evidence="6">
    <location>
        <begin position="190"/>
        <end position="344"/>
    </location>
</feature>
<evidence type="ECO:0000259" key="5">
    <source>
        <dbReference type="Pfam" id="PF03486"/>
    </source>
</evidence>
<dbReference type="Proteomes" id="UP001302316">
    <property type="component" value="Unassembled WGS sequence"/>
</dbReference>
<dbReference type="Pfam" id="PF03486">
    <property type="entry name" value="HI0933_like"/>
    <property type="match status" value="1"/>
</dbReference>
<evidence type="ECO:0000256" key="3">
    <source>
        <dbReference type="ARBA" id="ARBA00022827"/>
    </source>
</evidence>
<dbReference type="InterPro" id="IPR004792">
    <property type="entry name" value="BaiN-like"/>
</dbReference>
<evidence type="ECO:0000256" key="2">
    <source>
        <dbReference type="ARBA" id="ARBA00022630"/>
    </source>
</evidence>
<dbReference type="Gene3D" id="3.50.50.60">
    <property type="entry name" value="FAD/NAD(P)-binding domain"/>
    <property type="match status" value="1"/>
</dbReference>
<feature type="domain" description="RsdA/BaiN/AoA(So)-like Rossmann fold-like" evidence="5">
    <location>
        <begin position="8"/>
        <end position="397"/>
    </location>
</feature>
<protein>
    <submittedName>
        <fullName evidence="7">NAD(P)/FAD-dependent oxidoreductase</fullName>
        <ecNumber evidence="7">1.14.13.-</ecNumber>
    </submittedName>
</protein>
<keyword evidence="7" id="KW-0560">Oxidoreductase</keyword>
<evidence type="ECO:0000313" key="7">
    <source>
        <dbReference type="EMBL" id="MEA5444529.1"/>
    </source>
</evidence>
<evidence type="ECO:0000256" key="4">
    <source>
        <dbReference type="SAM" id="Phobius"/>
    </source>
</evidence>
<keyword evidence="4" id="KW-0812">Transmembrane</keyword>
<dbReference type="InterPro" id="IPR057661">
    <property type="entry name" value="RsdA/BaiN/AoA(So)_Rossmann"/>
</dbReference>
<dbReference type="Pfam" id="PF22780">
    <property type="entry name" value="HI0933_like_1st"/>
    <property type="match status" value="1"/>
</dbReference>
<proteinExistence type="predicted"/>
<dbReference type="InterPro" id="IPR023166">
    <property type="entry name" value="BaiN-like_dom_sf"/>
</dbReference>
<evidence type="ECO:0000256" key="1">
    <source>
        <dbReference type="ARBA" id="ARBA00001974"/>
    </source>
</evidence>